<evidence type="ECO:0000259" key="5">
    <source>
        <dbReference type="Pfam" id="PF04127"/>
    </source>
</evidence>
<keyword evidence="3" id="KW-0511">Multifunctional enzyme</keyword>
<evidence type="ECO:0000256" key="2">
    <source>
        <dbReference type="ARBA" id="ARBA00023239"/>
    </source>
</evidence>
<dbReference type="NCBIfam" id="TIGR00521">
    <property type="entry name" value="coaBC_dfp"/>
    <property type="match status" value="1"/>
</dbReference>
<dbReference type="GO" id="GO:0015941">
    <property type="term" value="P:pantothenate catabolic process"/>
    <property type="evidence" value="ECO:0007669"/>
    <property type="project" value="InterPro"/>
</dbReference>
<reference evidence="6 7" key="1">
    <citation type="submission" date="2016-12" db="EMBL/GenBank/DDBJ databases">
        <title>Discovery of methanogenic haloarchaea.</title>
        <authorList>
            <person name="Sorokin D.Y."/>
            <person name="Makarova K.S."/>
            <person name="Abbas B."/>
            <person name="Ferrer M."/>
            <person name="Golyshin P.N."/>
        </authorList>
    </citation>
    <scope>NUCLEOTIDE SEQUENCE [LARGE SCALE GENOMIC DNA]</scope>
    <source>
        <strain evidence="6">AMET1</strain>
    </source>
</reference>
<comment type="caution">
    <text evidence="3">Lacks conserved residue(s) required for the propagation of feature annotation.</text>
</comment>
<name>A0A1Y3GEC6_9EURY</name>
<protein>
    <recommendedName>
        <fullName evidence="3">Coenzyme A biosynthesis bifunctional protein CoaBC</fullName>
    </recommendedName>
    <alternativeName>
        <fullName evidence="3">DNA/pantothenate metabolism flavoprotein</fullName>
    </alternativeName>
    <alternativeName>
        <fullName evidence="3">Phosphopantothenoylcysteine synthetase/decarboxylase</fullName>
        <shortName evidence="3">PPCS-PPCDC</shortName>
    </alternativeName>
    <domain>
        <recommendedName>
            <fullName evidence="3">Phosphopantothenoylcysteine decarboxylase</fullName>
            <shortName evidence="3">PPC decarboxylase</shortName>
            <shortName evidence="3">PPC-DC</shortName>
            <ecNumber evidence="3">4.1.1.36</ecNumber>
        </recommendedName>
        <alternativeName>
            <fullName evidence="3">CoaC</fullName>
        </alternativeName>
    </domain>
    <domain>
        <recommendedName>
            <fullName evidence="3">Phosphopantothenate--cysteine ligase</fullName>
            <ecNumber evidence="3">6.3.2.5</ecNumber>
        </recommendedName>
        <alternativeName>
            <fullName evidence="3">CoaB</fullName>
        </alternativeName>
        <alternativeName>
            <fullName evidence="3">Phosphopantothenoylcysteine synthetase</fullName>
            <shortName evidence="3">PPC synthetase</shortName>
            <shortName evidence="3">PPC-S</shortName>
        </alternativeName>
    </domain>
</protein>
<proteinExistence type="inferred from homology"/>
<gene>
    <name evidence="3" type="primary">coaBC</name>
    <name evidence="6" type="ORF">AMET1_0218</name>
</gene>
<comment type="catalytic activity">
    <reaction evidence="3">
        <text>N-[(R)-4-phosphopantothenoyl]-L-cysteine + H(+) = (R)-4'-phosphopantetheine + CO2</text>
        <dbReference type="Rhea" id="RHEA:16793"/>
        <dbReference type="ChEBI" id="CHEBI:15378"/>
        <dbReference type="ChEBI" id="CHEBI:16526"/>
        <dbReference type="ChEBI" id="CHEBI:59458"/>
        <dbReference type="ChEBI" id="CHEBI:61723"/>
        <dbReference type="EC" id="4.1.1.36"/>
    </reaction>
</comment>
<comment type="similarity">
    <text evidence="3">In the N-terminal section; belongs to the HFCD (homo-oligomeric flavin containing Cys decarboxylase) superfamily.</text>
</comment>
<dbReference type="HAMAP" id="MF_02225">
    <property type="entry name" value="CoaBC"/>
    <property type="match status" value="1"/>
</dbReference>
<sequence>MSFEGHPTHEIQEGKTESLKGKKIVLGVTGSIAAILSVKLSRELIRHGASVQAILTDSAQNIIHKNALEYATGRSVVTELTGKVEHVRDLCGQCNADLFLIAPATANTLGKIAGGIDDTTVTTYATTALSRNIPTVIVPAMDLSMYRQPFVKENIKQLKEKKLHFVGPKIEEDKAKMASIHEVVVETRHLLGPNDLKDKKVLVTGGATAEPIDDVRILTNRSSGRMGVEIARAAYLRGAETKLILGRSYVEKPVGVETKHVESIKEMETEVMNSLKDDYDIFISSAAISDFIPKKVDGKIQSGTPKKIELKPSEKIIRKAANKNPELKVVGFKLEPTIEESLKSANKKLIEMNLDLIVGNPVKTMGSQNIDAHIITKNTKKHIKGGKQRVANEIFDQLNKQK</sequence>
<feature type="binding site" evidence="3">
    <location>
        <position position="299"/>
    </location>
    <ligand>
        <name>CTP</name>
        <dbReference type="ChEBI" id="CHEBI:37563"/>
    </ligand>
</feature>
<dbReference type="GO" id="GO:0046872">
    <property type="term" value="F:metal ion binding"/>
    <property type="evidence" value="ECO:0007669"/>
    <property type="project" value="UniProtKB-KW"/>
</dbReference>
<feature type="domain" description="Flavoprotein" evidence="4">
    <location>
        <begin position="22"/>
        <end position="187"/>
    </location>
</feature>
<keyword evidence="3" id="KW-0460">Magnesium</keyword>
<comment type="cofactor">
    <cofactor evidence="3">
        <name>FMN</name>
        <dbReference type="ChEBI" id="CHEBI:58210"/>
    </cofactor>
    <text evidence="3">Binds 1 FMN per subunit.</text>
</comment>
<dbReference type="SUPFAM" id="SSF52507">
    <property type="entry name" value="Homo-oligomeric flavin-containing Cys decarboxylases, HFCD"/>
    <property type="match status" value="1"/>
</dbReference>
<keyword evidence="3" id="KW-0285">Flavoprotein</keyword>
<feature type="domain" description="DNA/pantothenate metabolism flavoprotein C-terminal" evidence="5">
    <location>
        <begin position="196"/>
        <end position="399"/>
    </location>
</feature>
<dbReference type="InterPro" id="IPR036551">
    <property type="entry name" value="Flavin_trans-like"/>
</dbReference>
<dbReference type="GO" id="GO:0015937">
    <property type="term" value="P:coenzyme A biosynthetic process"/>
    <property type="evidence" value="ECO:0007669"/>
    <property type="project" value="UniProtKB-UniRule"/>
</dbReference>
<dbReference type="Gene3D" id="3.40.50.1950">
    <property type="entry name" value="Flavin prenyltransferase-like"/>
    <property type="match status" value="1"/>
</dbReference>
<evidence type="ECO:0000256" key="1">
    <source>
        <dbReference type="ARBA" id="ARBA00022793"/>
    </source>
</evidence>
<keyword evidence="1 3" id="KW-0210">Decarboxylase</keyword>
<dbReference type="GO" id="GO:0004632">
    <property type="term" value="F:phosphopantothenate--cysteine ligase activity"/>
    <property type="evidence" value="ECO:0007669"/>
    <property type="project" value="UniProtKB-UniRule"/>
</dbReference>
<feature type="binding site" evidence="3">
    <location>
        <position position="332"/>
    </location>
    <ligand>
        <name>CTP</name>
        <dbReference type="ChEBI" id="CHEBI:37563"/>
    </ligand>
</feature>
<feature type="region of interest" description="Phosphopantothenate--cysteine ligase" evidence="3">
    <location>
        <begin position="201"/>
        <end position="402"/>
    </location>
</feature>
<dbReference type="OrthoDB" id="10536at2157"/>
<feature type="region of interest" description="Phosphopantothenoylcysteine decarboxylase" evidence="3">
    <location>
        <begin position="1"/>
        <end position="200"/>
    </location>
</feature>
<keyword evidence="3" id="KW-0479">Metal-binding</keyword>
<comment type="similarity">
    <text evidence="3">In the C-terminal section; belongs to the PPC synthetase family.</text>
</comment>
<dbReference type="GO" id="GO:0004633">
    <property type="term" value="F:phosphopantothenoylcysteine decarboxylase activity"/>
    <property type="evidence" value="ECO:0007669"/>
    <property type="project" value="UniProtKB-UniRule"/>
</dbReference>
<dbReference type="EMBL" id="MRZU01000002">
    <property type="protein sequence ID" value="OUJ19547.1"/>
    <property type="molecule type" value="Genomic_DNA"/>
</dbReference>
<evidence type="ECO:0000256" key="3">
    <source>
        <dbReference type="HAMAP-Rule" id="MF_02225"/>
    </source>
</evidence>
<keyword evidence="3" id="KW-0436">Ligase</keyword>
<comment type="pathway">
    <text evidence="3">Cofactor biosynthesis; coenzyme A biosynthesis.</text>
</comment>
<dbReference type="InterPro" id="IPR005252">
    <property type="entry name" value="CoaBC"/>
</dbReference>
<comment type="function">
    <text evidence="3">Catalyzes two sequential steps in the biosynthesis of coenzyme A. In the first step cysteine is conjugated to 4'-phosphopantothenate to form 4-phosphopantothenoylcysteine. In the second step the latter compound is decarboxylated to form 4'-phosphopantotheine.</text>
</comment>
<comment type="caution">
    <text evidence="6">The sequence shown here is derived from an EMBL/GenBank/DDBJ whole genome shotgun (WGS) entry which is preliminary data.</text>
</comment>
<organism evidence="6 7">
    <name type="scientific">Methanonatronarchaeum thermophilum</name>
    <dbReference type="NCBI Taxonomy" id="1927129"/>
    <lineage>
        <taxon>Archaea</taxon>
        <taxon>Methanobacteriati</taxon>
        <taxon>Methanobacteriota</taxon>
        <taxon>Methanonatronarchaeia</taxon>
        <taxon>Methanonatronarchaeales</taxon>
        <taxon>Methanonatronarchaeaceae</taxon>
        <taxon>Methanonatronarchaeum</taxon>
    </lineage>
</organism>
<comment type="catalytic activity">
    <reaction evidence="3">
        <text>(R)-4'-phosphopantothenate + L-cysteine + CTP = N-[(R)-4-phosphopantothenoyl]-L-cysteine + CMP + diphosphate + H(+)</text>
        <dbReference type="Rhea" id="RHEA:19397"/>
        <dbReference type="ChEBI" id="CHEBI:10986"/>
        <dbReference type="ChEBI" id="CHEBI:15378"/>
        <dbReference type="ChEBI" id="CHEBI:33019"/>
        <dbReference type="ChEBI" id="CHEBI:35235"/>
        <dbReference type="ChEBI" id="CHEBI:37563"/>
        <dbReference type="ChEBI" id="CHEBI:59458"/>
        <dbReference type="ChEBI" id="CHEBI:60377"/>
        <dbReference type="EC" id="6.3.2.5"/>
    </reaction>
</comment>
<dbReference type="GO" id="GO:0010181">
    <property type="term" value="F:FMN binding"/>
    <property type="evidence" value="ECO:0007669"/>
    <property type="project" value="UniProtKB-UniRule"/>
</dbReference>
<dbReference type="SUPFAM" id="SSF102645">
    <property type="entry name" value="CoaB-like"/>
    <property type="match status" value="1"/>
</dbReference>
<dbReference type="AlphaFoldDB" id="A0A1Y3GEC6"/>
<keyword evidence="2 3" id="KW-0456">Lyase</keyword>
<dbReference type="UniPathway" id="UPA00241"/>
<dbReference type="GO" id="GO:0071513">
    <property type="term" value="C:phosphopantothenoylcysteine decarboxylase complex"/>
    <property type="evidence" value="ECO:0007669"/>
    <property type="project" value="TreeGrafter"/>
</dbReference>
<dbReference type="EC" id="6.3.2.5" evidence="3"/>
<dbReference type="PANTHER" id="PTHR14359:SF6">
    <property type="entry name" value="PHOSPHOPANTOTHENOYLCYSTEINE DECARBOXYLASE"/>
    <property type="match status" value="1"/>
</dbReference>
<dbReference type="RefSeq" id="WP_086636638.1">
    <property type="nucleotide sequence ID" value="NZ_MRZU01000002.1"/>
</dbReference>
<dbReference type="Gene3D" id="3.40.50.10300">
    <property type="entry name" value="CoaB-like"/>
    <property type="match status" value="1"/>
</dbReference>
<accession>A0A1Y3GEC6</accession>
<keyword evidence="7" id="KW-1185">Reference proteome</keyword>
<evidence type="ECO:0000313" key="6">
    <source>
        <dbReference type="EMBL" id="OUJ19547.1"/>
    </source>
</evidence>
<dbReference type="InterPro" id="IPR007085">
    <property type="entry name" value="DNA/pantothenate-metab_flavo_C"/>
</dbReference>
<dbReference type="InterPro" id="IPR003382">
    <property type="entry name" value="Flavoprotein"/>
</dbReference>
<keyword evidence="3" id="KW-0288">FMN</keyword>
<evidence type="ECO:0000313" key="7">
    <source>
        <dbReference type="Proteomes" id="UP000195137"/>
    </source>
</evidence>
<feature type="binding site" evidence="3">
    <location>
        <position position="348"/>
    </location>
    <ligand>
        <name>CTP</name>
        <dbReference type="ChEBI" id="CHEBI:37563"/>
    </ligand>
</feature>
<dbReference type="InterPro" id="IPR035929">
    <property type="entry name" value="CoaB-like_sf"/>
</dbReference>
<dbReference type="PANTHER" id="PTHR14359">
    <property type="entry name" value="HOMO-OLIGOMERIC FLAVIN CONTAINING CYS DECARBOXYLASE FAMILY"/>
    <property type="match status" value="1"/>
</dbReference>
<dbReference type="Pfam" id="PF04127">
    <property type="entry name" value="DFP"/>
    <property type="match status" value="1"/>
</dbReference>
<dbReference type="Proteomes" id="UP000195137">
    <property type="component" value="Unassembled WGS sequence"/>
</dbReference>
<evidence type="ECO:0000259" key="4">
    <source>
        <dbReference type="Pfam" id="PF02441"/>
    </source>
</evidence>
<dbReference type="Pfam" id="PF02441">
    <property type="entry name" value="Flavoprotein"/>
    <property type="match status" value="1"/>
</dbReference>
<dbReference type="EC" id="4.1.1.36" evidence="3"/>
<comment type="cofactor">
    <cofactor evidence="3">
        <name>Mg(2+)</name>
        <dbReference type="ChEBI" id="CHEBI:18420"/>
    </cofactor>
</comment>
<feature type="binding site" evidence="3">
    <location>
        <position position="290"/>
    </location>
    <ligand>
        <name>CTP</name>
        <dbReference type="ChEBI" id="CHEBI:37563"/>
    </ligand>
</feature>